<dbReference type="EMBL" id="JAHKNI010000005">
    <property type="protein sequence ID" value="MBU3063423.1"/>
    <property type="molecule type" value="Genomic_DNA"/>
</dbReference>
<dbReference type="RefSeq" id="WP_215918304.1">
    <property type="nucleotide sequence ID" value="NZ_JAHKNI010000005.1"/>
</dbReference>
<keyword evidence="3" id="KW-1185">Reference proteome</keyword>
<gene>
    <name evidence="2" type="ORF">KO481_18040</name>
</gene>
<accession>A0ABS6AZE7</accession>
<dbReference type="SUPFAM" id="SSF53597">
    <property type="entry name" value="Dihydrofolate reductase-like"/>
    <property type="match status" value="1"/>
</dbReference>
<name>A0ABS6AZE7_9NOCA</name>
<proteinExistence type="predicted"/>
<dbReference type="InterPro" id="IPR050765">
    <property type="entry name" value="Riboflavin_Biosynth_HTPR"/>
</dbReference>
<feature type="domain" description="Bacterial bifunctional deaminase-reductase C-terminal" evidence="1">
    <location>
        <begin position="3"/>
        <end position="187"/>
    </location>
</feature>
<protein>
    <submittedName>
        <fullName evidence="2">Dihydrofolate reductase family protein</fullName>
    </submittedName>
</protein>
<evidence type="ECO:0000313" key="2">
    <source>
        <dbReference type="EMBL" id="MBU3063423.1"/>
    </source>
</evidence>
<comment type="caution">
    <text evidence="2">The sequence shown here is derived from an EMBL/GenBank/DDBJ whole genome shotgun (WGS) entry which is preliminary data.</text>
</comment>
<dbReference type="InterPro" id="IPR002734">
    <property type="entry name" value="RibDG_C"/>
</dbReference>
<evidence type="ECO:0000313" key="3">
    <source>
        <dbReference type="Proteomes" id="UP000733379"/>
    </source>
</evidence>
<dbReference type="PANTHER" id="PTHR38011">
    <property type="entry name" value="DIHYDROFOLATE REDUCTASE FAMILY PROTEIN (AFU_ORTHOLOGUE AFUA_8G06820)"/>
    <property type="match status" value="1"/>
</dbReference>
<organism evidence="2 3">
    <name type="scientific">Nocardia albiluteola</name>
    <dbReference type="NCBI Taxonomy" id="2842303"/>
    <lineage>
        <taxon>Bacteria</taxon>
        <taxon>Bacillati</taxon>
        <taxon>Actinomycetota</taxon>
        <taxon>Actinomycetes</taxon>
        <taxon>Mycobacteriales</taxon>
        <taxon>Nocardiaceae</taxon>
        <taxon>Nocardia</taxon>
    </lineage>
</organism>
<dbReference type="PANTHER" id="PTHR38011:SF11">
    <property type="entry name" value="2,5-DIAMINO-6-RIBOSYLAMINO-4(3H)-PYRIMIDINONE 5'-PHOSPHATE REDUCTASE"/>
    <property type="match status" value="1"/>
</dbReference>
<dbReference type="Gene3D" id="3.40.430.10">
    <property type="entry name" value="Dihydrofolate Reductase, subunit A"/>
    <property type="match status" value="1"/>
</dbReference>
<dbReference type="Pfam" id="PF01872">
    <property type="entry name" value="RibD_C"/>
    <property type="match status" value="1"/>
</dbReference>
<sequence>MRKLVAFEHMTLDGYVASNEGAGFEAIGFTHRAYSDELSDYGDAHIRADVGTAVYGRETFVGMREYWSAVPQNPDATPHERAHAAWVNTVEKIVFSTTLETAGWNNARVIGSDVAAQVHALKAGPGETMMIYASPTLVHSFVDLGLIDEFRIVVHPVILGGGTPLFLDKTKLDLDLVESKAFASGAVYLRYRIA</sequence>
<dbReference type="Proteomes" id="UP000733379">
    <property type="component" value="Unassembled WGS sequence"/>
</dbReference>
<reference evidence="2 3" key="1">
    <citation type="submission" date="2021-06" db="EMBL/GenBank/DDBJ databases">
        <title>Actinomycetes sequencing.</title>
        <authorList>
            <person name="Shan Q."/>
        </authorList>
    </citation>
    <scope>NUCLEOTIDE SEQUENCE [LARGE SCALE GENOMIC DNA]</scope>
    <source>
        <strain evidence="2 3">NEAU-G5</strain>
    </source>
</reference>
<dbReference type="InterPro" id="IPR024072">
    <property type="entry name" value="DHFR-like_dom_sf"/>
</dbReference>
<evidence type="ECO:0000259" key="1">
    <source>
        <dbReference type="Pfam" id="PF01872"/>
    </source>
</evidence>